<proteinExistence type="predicted"/>
<name>A0ABM8NE53_9BURK</name>
<comment type="caution">
    <text evidence="1">The sequence shown here is derived from an EMBL/GenBank/DDBJ whole genome shotgun (WGS) entry which is preliminary data.</text>
</comment>
<dbReference type="SUPFAM" id="SSF51735">
    <property type="entry name" value="NAD(P)-binding Rossmann-fold domains"/>
    <property type="match status" value="1"/>
</dbReference>
<dbReference type="PRINTS" id="PR00081">
    <property type="entry name" value="GDHRDH"/>
</dbReference>
<accession>A0ABM8NE53</accession>
<dbReference type="Pfam" id="PF00106">
    <property type="entry name" value="adh_short"/>
    <property type="match status" value="1"/>
</dbReference>
<keyword evidence="2" id="KW-1185">Reference proteome</keyword>
<dbReference type="Gene3D" id="3.40.50.720">
    <property type="entry name" value="NAD(P)-binding Rossmann-like Domain"/>
    <property type="match status" value="1"/>
</dbReference>
<reference evidence="1 2" key="1">
    <citation type="submission" date="2020-10" db="EMBL/GenBank/DDBJ databases">
        <authorList>
            <person name="Peeters C."/>
        </authorList>
    </citation>
    <scope>NUCLEOTIDE SEQUENCE [LARGE SCALE GENOMIC DNA]</scope>
    <source>
        <strain evidence="1 2">LMG 27952</strain>
    </source>
</reference>
<evidence type="ECO:0000313" key="1">
    <source>
        <dbReference type="EMBL" id="CAD6519366.1"/>
    </source>
</evidence>
<protein>
    <submittedName>
        <fullName evidence="1">Uncharacterized protein</fullName>
    </submittedName>
</protein>
<dbReference type="InterPro" id="IPR002347">
    <property type="entry name" value="SDR_fam"/>
</dbReference>
<dbReference type="EMBL" id="CAJHCQ010000002">
    <property type="protein sequence ID" value="CAD6519366.1"/>
    <property type="molecule type" value="Genomic_DNA"/>
</dbReference>
<organism evidence="1 2">
    <name type="scientific">Paraburkholderia hiiakae</name>
    <dbReference type="NCBI Taxonomy" id="1081782"/>
    <lineage>
        <taxon>Bacteria</taxon>
        <taxon>Pseudomonadati</taxon>
        <taxon>Pseudomonadota</taxon>
        <taxon>Betaproteobacteria</taxon>
        <taxon>Burkholderiales</taxon>
        <taxon>Burkholderiaceae</taxon>
        <taxon>Paraburkholderia</taxon>
    </lineage>
</organism>
<dbReference type="InterPro" id="IPR036291">
    <property type="entry name" value="NAD(P)-bd_dom_sf"/>
</dbReference>
<sequence length="48" mass="5112">MKTVLPLLAVYAASKAAVNAFTESLAHELAPFNVRTCVVLPGRAPYPL</sequence>
<evidence type="ECO:0000313" key="2">
    <source>
        <dbReference type="Proteomes" id="UP000656319"/>
    </source>
</evidence>
<dbReference type="Proteomes" id="UP000656319">
    <property type="component" value="Unassembled WGS sequence"/>
</dbReference>
<gene>
    <name evidence="1" type="ORF">LMG27952_01135</name>
</gene>